<dbReference type="eggNOG" id="COG2908">
    <property type="taxonomic scope" value="Bacteria"/>
</dbReference>
<keyword evidence="4" id="KW-0472">Membrane</keyword>
<evidence type="ECO:0000256" key="1">
    <source>
        <dbReference type="ARBA" id="ARBA00022475"/>
    </source>
</evidence>
<dbReference type="PANTHER" id="PTHR34990">
    <property type="entry name" value="UDP-2,3-DIACYLGLUCOSAMINE HYDROLASE-RELATED"/>
    <property type="match status" value="1"/>
</dbReference>
<dbReference type="STRING" id="765420.OSCT_0365"/>
<keyword evidence="5" id="KW-0464">Manganese</keyword>
<sequence>MSATLQRIARVAGLGLGFAGLAFAARWVFVQCRRVMLTPTDYTTPPLGPDLIRPNCRRIIVSDLHLGGGDRLDDFEADQELIAFLDQYVRNAEPTELILAGDTIEFLQVRIPGLDDEEWSDAAAAQRMRVVIAAHAGVFAALARFIALPANQITILIGNHDFELHYPAAKAAFTQALGLAYPDPRVRFGLSYHGGGIYLVHGNQFDAWNRFVHFAGVCEPFEVVRGTQIVKEVINDLEEDQLPIAPLLDNVKPTSAFFWYLLALPRLRNTASRRFFLRGVTGFLQVVAWPTPHQMPITGQGPGGILSAPIFLGVWAWIATLRRQRVARQQRFSRQVSAVAGGVPPPDQVIDQVQSEAARQIRREMRRFRDHYAREMLKIAHQPQHRADRLFICGHTHLAQVVPLGHGQTYINTGTWTEVIYDVEAMLRQEQRFPFLEVRYPDGVTPEGHLLVWDNPNEAPQMWR</sequence>
<dbReference type="EMBL" id="ADVR01000005">
    <property type="protein sequence ID" value="EFO81788.1"/>
    <property type="molecule type" value="Genomic_DNA"/>
</dbReference>
<dbReference type="GO" id="GO:0016020">
    <property type="term" value="C:membrane"/>
    <property type="evidence" value="ECO:0007669"/>
    <property type="project" value="GOC"/>
</dbReference>
<gene>
    <name evidence="7" type="ORF">OSCT_0365</name>
</gene>
<dbReference type="Proteomes" id="UP000054010">
    <property type="component" value="Unassembled WGS sequence"/>
</dbReference>
<dbReference type="Pfam" id="PF00149">
    <property type="entry name" value="Metallophos"/>
    <property type="match status" value="1"/>
</dbReference>
<evidence type="ECO:0000259" key="6">
    <source>
        <dbReference type="Pfam" id="PF00149"/>
    </source>
</evidence>
<evidence type="ECO:0000256" key="3">
    <source>
        <dbReference type="ARBA" id="ARBA00022723"/>
    </source>
</evidence>
<keyword evidence="3" id="KW-0479">Metal-binding</keyword>
<evidence type="ECO:0000256" key="5">
    <source>
        <dbReference type="ARBA" id="ARBA00023211"/>
    </source>
</evidence>
<reference evidence="7 8" key="1">
    <citation type="journal article" date="2011" name="J. Bacteriol.">
        <title>Draft genome sequence of the anoxygenic filamentous phototrophic bacterium Oscillochloris trichoides subsp. DG-6.</title>
        <authorList>
            <person name="Kuznetsov B.B."/>
            <person name="Ivanovsky R.N."/>
            <person name="Keppen O.I."/>
            <person name="Sukhacheva M.V."/>
            <person name="Bumazhkin B.K."/>
            <person name="Patutina E.O."/>
            <person name="Beletsky A.V."/>
            <person name="Mardanov A.V."/>
            <person name="Baslerov R.V."/>
            <person name="Panteleeva A.N."/>
            <person name="Kolganova T.V."/>
            <person name="Ravin N.V."/>
            <person name="Skryabin K.G."/>
        </authorList>
    </citation>
    <scope>NUCLEOTIDE SEQUENCE [LARGE SCALE GENOMIC DNA]</scope>
    <source>
        <strain evidence="7 8">DG-6</strain>
    </source>
</reference>
<organism evidence="7 8">
    <name type="scientific">Oscillochloris trichoides DG-6</name>
    <dbReference type="NCBI Taxonomy" id="765420"/>
    <lineage>
        <taxon>Bacteria</taxon>
        <taxon>Bacillati</taxon>
        <taxon>Chloroflexota</taxon>
        <taxon>Chloroflexia</taxon>
        <taxon>Chloroflexales</taxon>
        <taxon>Chloroflexineae</taxon>
        <taxon>Oscillochloridaceae</taxon>
        <taxon>Oscillochloris</taxon>
    </lineage>
</organism>
<dbReference type="Gene3D" id="3.60.21.10">
    <property type="match status" value="1"/>
</dbReference>
<feature type="domain" description="Calcineurin-like phosphoesterase" evidence="6">
    <location>
        <begin position="59"/>
        <end position="210"/>
    </location>
</feature>
<accession>E1IAL4</accession>
<dbReference type="HOGENOM" id="CLU_594310_0_0_0"/>
<dbReference type="SUPFAM" id="SSF56300">
    <property type="entry name" value="Metallo-dependent phosphatases"/>
    <property type="match status" value="1"/>
</dbReference>
<dbReference type="InterPro" id="IPR029052">
    <property type="entry name" value="Metallo-depent_PP-like"/>
</dbReference>
<dbReference type="GO" id="GO:0009245">
    <property type="term" value="P:lipid A biosynthetic process"/>
    <property type="evidence" value="ECO:0007669"/>
    <property type="project" value="TreeGrafter"/>
</dbReference>
<dbReference type="InterPro" id="IPR043461">
    <property type="entry name" value="LpxH-like"/>
</dbReference>
<keyword evidence="2" id="KW-0997">Cell inner membrane</keyword>
<name>E1IAL4_9CHLR</name>
<dbReference type="AlphaFoldDB" id="E1IAL4"/>
<evidence type="ECO:0000256" key="2">
    <source>
        <dbReference type="ARBA" id="ARBA00022519"/>
    </source>
</evidence>
<evidence type="ECO:0000313" key="8">
    <source>
        <dbReference type="Proteomes" id="UP000054010"/>
    </source>
</evidence>
<evidence type="ECO:0000256" key="4">
    <source>
        <dbReference type="ARBA" id="ARBA00023136"/>
    </source>
</evidence>
<keyword evidence="8" id="KW-1185">Reference proteome</keyword>
<protein>
    <submittedName>
        <fullName evidence="7">Metallophosphoesterase</fullName>
    </submittedName>
</protein>
<dbReference type="InterPro" id="IPR004843">
    <property type="entry name" value="Calcineurin-like_PHP"/>
</dbReference>
<comment type="caution">
    <text evidence="7">The sequence shown here is derived from an EMBL/GenBank/DDBJ whole genome shotgun (WGS) entry which is preliminary data.</text>
</comment>
<proteinExistence type="predicted"/>
<keyword evidence="1" id="KW-1003">Cell membrane</keyword>
<dbReference type="PANTHER" id="PTHR34990:SF2">
    <property type="entry name" value="BLL8164 PROTEIN"/>
    <property type="match status" value="1"/>
</dbReference>
<evidence type="ECO:0000313" key="7">
    <source>
        <dbReference type="EMBL" id="EFO81788.1"/>
    </source>
</evidence>
<dbReference type="GO" id="GO:0008758">
    <property type="term" value="F:UDP-2,3-diacylglucosamine hydrolase activity"/>
    <property type="evidence" value="ECO:0007669"/>
    <property type="project" value="TreeGrafter"/>
</dbReference>
<dbReference type="GO" id="GO:0046872">
    <property type="term" value="F:metal ion binding"/>
    <property type="evidence" value="ECO:0007669"/>
    <property type="project" value="UniProtKB-KW"/>
</dbReference>